<dbReference type="EMBL" id="JAVDYI010000001">
    <property type="protein sequence ID" value="MDR7358135.1"/>
    <property type="molecule type" value="Genomic_DNA"/>
</dbReference>
<keyword evidence="2" id="KW-1133">Transmembrane helix</keyword>
<keyword evidence="2" id="KW-0472">Membrane</keyword>
<dbReference type="Pfam" id="PF13399">
    <property type="entry name" value="LytR_C"/>
    <property type="match status" value="1"/>
</dbReference>
<sequence>MARNTDPNDWHGHHIISEDELGSPQFTTDSRIKRRRHIRHGVILVLVVLLLAAALVLAYMVNTRTLVIDALEPKPAAEAPASVNEACPTKQFSYVDPAKMKVNVLNATQIYGLAGATATKLKKRGFTVGEVGNAQLSNVQVVGAVRSGPDGYAEAMTVQRHIKGLTYVYDAKRPGKTVDVVIGTKYKDLVREKSVNKKAGKLGCTPPKPKADAKKSTAPAKPEPSTQSKGD</sequence>
<feature type="transmembrane region" description="Helical" evidence="2">
    <location>
        <begin position="41"/>
        <end position="61"/>
    </location>
</feature>
<evidence type="ECO:0000256" key="1">
    <source>
        <dbReference type="SAM" id="MobiDB-lite"/>
    </source>
</evidence>
<evidence type="ECO:0000313" key="5">
    <source>
        <dbReference type="Proteomes" id="UP001183817"/>
    </source>
</evidence>
<proteinExistence type="predicted"/>
<comment type="caution">
    <text evidence="4">The sequence shown here is derived from an EMBL/GenBank/DDBJ whole genome shotgun (WGS) entry which is preliminary data.</text>
</comment>
<evidence type="ECO:0000259" key="3">
    <source>
        <dbReference type="Pfam" id="PF13399"/>
    </source>
</evidence>
<feature type="region of interest" description="Disordered" evidence="1">
    <location>
        <begin position="196"/>
        <end position="231"/>
    </location>
</feature>
<evidence type="ECO:0000256" key="2">
    <source>
        <dbReference type="SAM" id="Phobius"/>
    </source>
</evidence>
<evidence type="ECO:0000313" key="4">
    <source>
        <dbReference type="EMBL" id="MDR7358135.1"/>
    </source>
</evidence>
<keyword evidence="2" id="KW-0812">Transmembrane</keyword>
<accession>A0ABU2BHP1</accession>
<protein>
    <recommendedName>
        <fullName evidence="3">LytR/CpsA/Psr regulator C-terminal domain-containing protein</fullName>
    </recommendedName>
</protein>
<reference evidence="4 5" key="1">
    <citation type="submission" date="2023-07" db="EMBL/GenBank/DDBJ databases">
        <title>Sequencing the genomes of 1000 actinobacteria strains.</title>
        <authorList>
            <person name="Klenk H.-P."/>
        </authorList>
    </citation>
    <scope>NUCLEOTIDE SEQUENCE [LARGE SCALE GENOMIC DNA]</scope>
    <source>
        <strain evidence="4 5">DSM 20167</strain>
    </source>
</reference>
<dbReference type="RefSeq" id="WP_310289837.1">
    <property type="nucleotide sequence ID" value="NZ_BAAAWO010000001.1"/>
</dbReference>
<feature type="domain" description="LytR/CpsA/Psr regulator C-terminal" evidence="3">
    <location>
        <begin position="100"/>
        <end position="186"/>
    </location>
</feature>
<dbReference type="Gene3D" id="3.30.70.2390">
    <property type="match status" value="1"/>
</dbReference>
<organism evidence="4 5">
    <name type="scientific">Paeniglutamicibacter sulfureus</name>
    <dbReference type="NCBI Taxonomy" id="43666"/>
    <lineage>
        <taxon>Bacteria</taxon>
        <taxon>Bacillati</taxon>
        <taxon>Actinomycetota</taxon>
        <taxon>Actinomycetes</taxon>
        <taxon>Micrococcales</taxon>
        <taxon>Micrococcaceae</taxon>
        <taxon>Paeniglutamicibacter</taxon>
    </lineage>
</organism>
<name>A0ABU2BHP1_9MICC</name>
<dbReference type="InterPro" id="IPR027381">
    <property type="entry name" value="LytR/CpsA/Psr_C"/>
</dbReference>
<dbReference type="Proteomes" id="UP001183817">
    <property type="component" value="Unassembled WGS sequence"/>
</dbReference>
<keyword evidence="5" id="KW-1185">Reference proteome</keyword>
<gene>
    <name evidence="4" type="ORF">J2S64_001826</name>
</gene>